<gene>
    <name evidence="1" type="ORF">PUR21_00275</name>
</gene>
<dbReference type="NCBIfam" id="TIGR02215">
    <property type="entry name" value="phage_chp_gp8"/>
    <property type="match status" value="1"/>
</dbReference>
<dbReference type="CDD" id="cd08054">
    <property type="entry name" value="gp6"/>
    <property type="match status" value="1"/>
</dbReference>
<evidence type="ECO:0000313" key="2">
    <source>
        <dbReference type="Proteomes" id="UP001404845"/>
    </source>
</evidence>
<dbReference type="InterPro" id="IPR011738">
    <property type="entry name" value="Phage_CHP"/>
</dbReference>
<dbReference type="Gene3D" id="1.10.3230.30">
    <property type="entry name" value="Phage gp6-like head-tail connector protein"/>
    <property type="match status" value="1"/>
</dbReference>
<dbReference type="InterPro" id="IPR006450">
    <property type="entry name" value="Phage_HK97_gp6-like"/>
</dbReference>
<dbReference type="EMBL" id="JAQYXL010000001">
    <property type="protein sequence ID" value="MEN3226124.1"/>
    <property type="molecule type" value="Genomic_DNA"/>
</dbReference>
<dbReference type="NCBIfam" id="TIGR01560">
    <property type="entry name" value="put_DNA_pack"/>
    <property type="match status" value="1"/>
</dbReference>
<comment type="caution">
    <text evidence="1">The sequence shown here is derived from an EMBL/GenBank/DDBJ whole genome shotgun (WGS) entry which is preliminary data.</text>
</comment>
<name>A0ABU9Z4E0_9HYPH</name>
<accession>A0ABU9Z4E0</accession>
<keyword evidence="2" id="KW-1185">Reference proteome</keyword>
<dbReference type="RefSeq" id="WP_200671486.1">
    <property type="nucleotide sequence ID" value="NZ_JACWCW010000070.1"/>
</dbReference>
<protein>
    <submittedName>
        <fullName evidence="1">Head-tail connector protein</fullName>
    </submittedName>
</protein>
<organism evidence="1 2">
    <name type="scientific">Methylorubrum rhodesianum</name>
    <dbReference type="NCBI Taxonomy" id="29427"/>
    <lineage>
        <taxon>Bacteria</taxon>
        <taxon>Pseudomonadati</taxon>
        <taxon>Pseudomonadota</taxon>
        <taxon>Alphaproteobacteria</taxon>
        <taxon>Hyphomicrobiales</taxon>
        <taxon>Methylobacteriaceae</taxon>
        <taxon>Methylorubrum</taxon>
    </lineage>
</organism>
<evidence type="ECO:0000313" key="1">
    <source>
        <dbReference type="EMBL" id="MEN3226124.1"/>
    </source>
</evidence>
<reference evidence="1 2" key="1">
    <citation type="journal article" date="2023" name="PLoS ONE">
        <title>Complete genome assembly of Hawai'i environmental nontuberculous mycobacteria reveals unexpected co-isolation with methylobacteria.</title>
        <authorList>
            <person name="Hendrix J."/>
            <person name="Epperson L.E."/>
            <person name="Tong E.I."/>
            <person name="Chan Y.L."/>
            <person name="Hasan N.A."/>
            <person name="Dawrs S.N."/>
            <person name="Norton G.J."/>
            <person name="Virdi R."/>
            <person name="Crooks J.L."/>
            <person name="Chan E.D."/>
            <person name="Honda J.R."/>
            <person name="Strong M."/>
        </authorList>
    </citation>
    <scope>NUCLEOTIDE SEQUENCE [LARGE SCALE GENOMIC DNA]</scope>
    <source>
        <strain evidence="1 2">NJH_HI01</strain>
    </source>
</reference>
<sequence length="195" mass="21022">METLERIEAPAPVVSLEEAKAFLRVTDGDSAVISDDMLITSLIETATAYLDGEAGYLDRAIGVQRWRYSHDGFPRDGIVLPLPPLRSVETVTCTLRSGTTVALAGPDFRVMPGGSEPGRVLPAGMCPVLPFDVATVTVEFTAGYDPVPEPIRTAILMHVATLYENRESVTANTTFTAVPFAGLDLVTPYQRAYFG</sequence>
<proteinExistence type="predicted"/>
<dbReference type="Proteomes" id="UP001404845">
    <property type="component" value="Unassembled WGS sequence"/>
</dbReference>